<dbReference type="Proteomes" id="UP001473302">
    <property type="component" value="Unassembled WGS sequence"/>
</dbReference>
<reference evidence="1 2" key="1">
    <citation type="submission" date="2024-04" db="EMBL/GenBank/DDBJ databases">
        <title>genome sequences of Mucor flavus KT1a and Helicostylum pulchrum KT1b strains isolated from the surface of a dry-aged beef.</title>
        <authorList>
            <person name="Toyotome T."/>
            <person name="Hosono M."/>
            <person name="Torimaru M."/>
            <person name="Fukuda K."/>
            <person name="Mikami N."/>
        </authorList>
    </citation>
    <scope>NUCLEOTIDE SEQUENCE [LARGE SCALE GENOMIC DNA]</scope>
    <source>
        <strain evidence="1 2">KT1a</strain>
    </source>
</reference>
<keyword evidence="2" id="KW-1185">Reference proteome</keyword>
<name>A0ABP9YLT1_9FUNG</name>
<organism evidence="1 2">
    <name type="scientific">Mucor flavus</name>
    <dbReference type="NCBI Taxonomy" id="439312"/>
    <lineage>
        <taxon>Eukaryota</taxon>
        <taxon>Fungi</taxon>
        <taxon>Fungi incertae sedis</taxon>
        <taxon>Mucoromycota</taxon>
        <taxon>Mucoromycotina</taxon>
        <taxon>Mucoromycetes</taxon>
        <taxon>Mucorales</taxon>
        <taxon>Mucorineae</taxon>
        <taxon>Mucoraceae</taxon>
        <taxon>Mucor</taxon>
    </lineage>
</organism>
<gene>
    <name evidence="1" type="ORF">MFLAVUS_001190</name>
</gene>
<evidence type="ECO:0000313" key="1">
    <source>
        <dbReference type="EMBL" id="GAA5807811.1"/>
    </source>
</evidence>
<proteinExistence type="predicted"/>
<protein>
    <submittedName>
        <fullName evidence="1">Uncharacterized protein</fullName>
    </submittedName>
</protein>
<accession>A0ABP9YLT1</accession>
<evidence type="ECO:0000313" key="2">
    <source>
        <dbReference type="Proteomes" id="UP001473302"/>
    </source>
</evidence>
<dbReference type="EMBL" id="BAABUK010000003">
    <property type="protein sequence ID" value="GAA5807811.1"/>
    <property type="molecule type" value="Genomic_DNA"/>
</dbReference>
<sequence length="186" mass="20439">MGSQCLPMVHLALGLKNNLPEIIAQALSYAATSHQNTSFLLDESGILFDNGYLQRMKYWKTSASGLLYTYVYLWELPSNVENALNELRALAAYLLLSPTGTSHSGLDTPGNLLKSINAMDILYPNNTCPTLLVRVQFLNVICSYILQGRPNILHISAIGQTEMDTTTGQHTVSPHPKTVLIFLGNS</sequence>
<comment type="caution">
    <text evidence="1">The sequence shown here is derived from an EMBL/GenBank/DDBJ whole genome shotgun (WGS) entry which is preliminary data.</text>
</comment>